<dbReference type="GO" id="GO:0005576">
    <property type="term" value="C:extracellular region"/>
    <property type="evidence" value="ECO:0007669"/>
    <property type="project" value="UniProtKB-SubCell"/>
</dbReference>
<dbReference type="NCBIfam" id="TIGR02492">
    <property type="entry name" value="flgK_ends"/>
    <property type="match status" value="1"/>
</dbReference>
<evidence type="ECO:0000259" key="8">
    <source>
        <dbReference type="Pfam" id="PF00460"/>
    </source>
</evidence>
<evidence type="ECO:0000259" key="9">
    <source>
        <dbReference type="Pfam" id="PF06429"/>
    </source>
</evidence>
<dbReference type="STRING" id="697303.Thewi_0563"/>
<accession>G2MQX3</accession>
<feature type="domain" description="Flagellar basal-body/hook protein C-terminal" evidence="9">
    <location>
        <begin position="435"/>
        <end position="473"/>
    </location>
</feature>
<dbReference type="Pfam" id="PF06429">
    <property type="entry name" value="Flg_bbr_C"/>
    <property type="match status" value="1"/>
</dbReference>
<dbReference type="Pfam" id="PF22638">
    <property type="entry name" value="FlgK_D1"/>
    <property type="match status" value="1"/>
</dbReference>
<evidence type="ECO:0000256" key="5">
    <source>
        <dbReference type="ARBA" id="ARBA00022525"/>
    </source>
</evidence>
<name>G2MQX3_9THEO</name>
<evidence type="ECO:0000256" key="7">
    <source>
        <dbReference type="RuleBase" id="RU362065"/>
    </source>
</evidence>
<sequence length="480" mass="52933">MSTFQGLEIAKTGLFVSQKALDVTGHNIANANTTGYTRQVVDMASIAPPTTFGMYDQWGKAIGEGVKIQDIRQIRDQFLDNQYRRENKFLGEWETKAQVLAAVENIFNEPSDSGISTVLNDFFNSLQELAKNPESLTVRAEVRERAIALADTFNTVYQHLNDKLNELNSTIQSRIAEINSYADRISKLNNEIYRFELSGQTANDLRDQRNLLVDQLSKLVNITTYEDSNGNFRIDIAGQALVDGSTAFTMGIDKDGKVVWDLTGSSVNPSSGILKGLLDMRDGDGSNGIKGIPYYINEWNKLAYSIAQAINEVHKAGYGLDSSTNIPLFTDFADPYDPVVKYAQLIKVSSDILDSNGLQKIAAASSSATLPGDNTNALLLINLRDQGIPELDGATFDDFARSLISNLGVDAQQANMMQQNQQVMVKQIDLNRQSVSGVSLDEEMTNMIKYQKSYAASARVITAMDELLDTLINRMGIVGR</sequence>
<feature type="domain" description="Flagellar basal body rod protein N-terminal" evidence="8">
    <location>
        <begin position="8"/>
        <end position="37"/>
    </location>
</feature>
<dbReference type="InterPro" id="IPR010930">
    <property type="entry name" value="Flg_bb/hook_C_dom"/>
</dbReference>
<dbReference type="GO" id="GO:0044780">
    <property type="term" value="P:bacterial-type flagellum assembly"/>
    <property type="evidence" value="ECO:0007669"/>
    <property type="project" value="InterPro"/>
</dbReference>
<dbReference type="AlphaFoldDB" id="G2MQX3"/>
<dbReference type="GO" id="GO:0009424">
    <property type="term" value="C:bacterial-type flagellum hook"/>
    <property type="evidence" value="ECO:0007669"/>
    <property type="project" value="UniProtKB-UniRule"/>
</dbReference>
<evidence type="ECO:0000313" key="11">
    <source>
        <dbReference type="EMBL" id="AEM78022.1"/>
    </source>
</evidence>
<dbReference type="EMBL" id="CP002991">
    <property type="protein sequence ID" value="AEM78022.1"/>
    <property type="molecule type" value="Genomic_DNA"/>
</dbReference>
<evidence type="ECO:0000256" key="2">
    <source>
        <dbReference type="ARBA" id="ARBA00004613"/>
    </source>
</evidence>
<dbReference type="Pfam" id="PF00460">
    <property type="entry name" value="Flg_bb_rod"/>
    <property type="match status" value="1"/>
</dbReference>
<feature type="domain" description="Flagellar hook-associated protein FlgK helical" evidence="10">
    <location>
        <begin position="101"/>
        <end position="329"/>
    </location>
</feature>
<evidence type="ECO:0000313" key="12">
    <source>
        <dbReference type="Proteomes" id="UP000008276"/>
    </source>
</evidence>
<evidence type="ECO:0000259" key="10">
    <source>
        <dbReference type="Pfam" id="PF22638"/>
    </source>
</evidence>
<evidence type="ECO:0000256" key="3">
    <source>
        <dbReference type="ARBA" id="ARBA00009677"/>
    </source>
</evidence>
<keyword evidence="11" id="KW-0282">Flagellum</keyword>
<dbReference type="KEGG" id="twi:Thewi_0563"/>
<dbReference type="GO" id="GO:0005198">
    <property type="term" value="F:structural molecule activity"/>
    <property type="evidence" value="ECO:0007669"/>
    <property type="project" value="UniProtKB-UniRule"/>
</dbReference>
<keyword evidence="5 7" id="KW-0964">Secreted</keyword>
<dbReference type="HOGENOM" id="CLU_012762_1_1_9"/>
<comment type="subcellular location">
    <subcellularLocation>
        <location evidence="1 7">Bacterial flagellum</location>
    </subcellularLocation>
    <subcellularLocation>
        <location evidence="2 7">Secreted</location>
    </subcellularLocation>
</comment>
<reference evidence="11 12" key="1">
    <citation type="submission" date="2011-08" db="EMBL/GenBank/DDBJ databases">
        <title>Complete sequence of Thermoanaerobacter wiegelii Rt8.B1.</title>
        <authorList>
            <consortium name="US DOE Joint Genome Institute"/>
            <person name="Lucas S."/>
            <person name="Han J."/>
            <person name="Lapidus A."/>
            <person name="Cheng J.-F."/>
            <person name="Goodwin L."/>
            <person name="Pitluck S."/>
            <person name="Peters L."/>
            <person name="Mikhailova N."/>
            <person name="Zeytun A."/>
            <person name="Daligault H."/>
            <person name="Detter J.C."/>
            <person name="Han C."/>
            <person name="Tapia R."/>
            <person name="Land M."/>
            <person name="Hauser L."/>
            <person name="Kyrpides N."/>
            <person name="Ivanova N."/>
            <person name="Pagani I."/>
            <person name="Hemme C."/>
            <person name="Woyke T."/>
        </authorList>
    </citation>
    <scope>NUCLEOTIDE SEQUENCE [LARGE SCALE GENOMIC DNA]</scope>
    <source>
        <strain evidence="11 12">Rt8.B1</strain>
    </source>
</reference>
<keyword evidence="6 7" id="KW-0975">Bacterial flagellum</keyword>
<dbReference type="InterPro" id="IPR002371">
    <property type="entry name" value="FlgK"/>
</dbReference>
<keyword evidence="11" id="KW-0969">Cilium</keyword>
<evidence type="ECO:0000256" key="4">
    <source>
        <dbReference type="ARBA" id="ARBA00016244"/>
    </source>
</evidence>
<evidence type="ECO:0000256" key="6">
    <source>
        <dbReference type="ARBA" id="ARBA00023143"/>
    </source>
</evidence>
<gene>
    <name evidence="7" type="primary">flgK</name>
    <name evidence="11" type="ORF">Thewi_0563</name>
</gene>
<keyword evidence="11" id="KW-0966">Cell projection</keyword>
<dbReference type="RefSeq" id="WP_014062364.1">
    <property type="nucleotide sequence ID" value="NC_015958.1"/>
</dbReference>
<dbReference type="PRINTS" id="PR01005">
    <property type="entry name" value="FLGHOOKAP1"/>
</dbReference>
<organism evidence="11 12">
    <name type="scientific">Thermoanaerobacter wiegelii Rt8.B1</name>
    <dbReference type="NCBI Taxonomy" id="697303"/>
    <lineage>
        <taxon>Bacteria</taxon>
        <taxon>Bacillati</taxon>
        <taxon>Bacillota</taxon>
        <taxon>Clostridia</taxon>
        <taxon>Thermoanaerobacterales</taxon>
        <taxon>Thermoanaerobacteraceae</taxon>
        <taxon>Thermoanaerobacter</taxon>
    </lineage>
</organism>
<dbReference type="eggNOG" id="COG1256">
    <property type="taxonomic scope" value="Bacteria"/>
</dbReference>
<dbReference type="PANTHER" id="PTHR30033:SF1">
    <property type="entry name" value="FLAGELLAR HOOK-ASSOCIATED PROTEIN 1"/>
    <property type="match status" value="1"/>
</dbReference>
<dbReference type="Proteomes" id="UP000008276">
    <property type="component" value="Chromosome"/>
</dbReference>
<dbReference type="PANTHER" id="PTHR30033">
    <property type="entry name" value="FLAGELLAR HOOK-ASSOCIATED PROTEIN 1"/>
    <property type="match status" value="1"/>
</dbReference>
<dbReference type="InterPro" id="IPR001444">
    <property type="entry name" value="Flag_bb_rod_N"/>
</dbReference>
<comment type="similarity">
    <text evidence="3 7">Belongs to the flagella basal body rod proteins family.</text>
</comment>
<proteinExistence type="inferred from homology"/>
<dbReference type="InterPro" id="IPR053927">
    <property type="entry name" value="FlgK_helical"/>
</dbReference>
<dbReference type="SUPFAM" id="SSF64518">
    <property type="entry name" value="Phase 1 flagellin"/>
    <property type="match status" value="1"/>
</dbReference>
<keyword evidence="12" id="KW-1185">Reference proteome</keyword>
<evidence type="ECO:0000256" key="1">
    <source>
        <dbReference type="ARBA" id="ARBA00004365"/>
    </source>
</evidence>
<protein>
    <recommendedName>
        <fullName evidence="4 7">Flagellar hook-associated protein 1</fullName>
        <shortName evidence="7">HAP1</shortName>
    </recommendedName>
</protein>